<dbReference type="CDD" id="cd00082">
    <property type="entry name" value="HisKA"/>
    <property type="match status" value="1"/>
</dbReference>
<evidence type="ECO:0000256" key="7">
    <source>
        <dbReference type="ARBA" id="ARBA00023012"/>
    </source>
</evidence>
<evidence type="ECO:0000256" key="6">
    <source>
        <dbReference type="ARBA" id="ARBA00022777"/>
    </source>
</evidence>
<dbReference type="Gene3D" id="1.10.287.130">
    <property type="match status" value="1"/>
</dbReference>
<dbReference type="Pfam" id="PF02518">
    <property type="entry name" value="HATPase_c"/>
    <property type="match status" value="1"/>
</dbReference>
<evidence type="ECO:0000259" key="10">
    <source>
        <dbReference type="PROSITE" id="PS50046"/>
    </source>
</evidence>
<dbReference type="InterPro" id="IPR001789">
    <property type="entry name" value="Sig_transdc_resp-reg_receiver"/>
</dbReference>
<dbReference type="Gene3D" id="3.30.565.10">
    <property type="entry name" value="Histidine kinase-like ATPase, C-terminal domain"/>
    <property type="match status" value="1"/>
</dbReference>
<dbReference type="PROSITE" id="PS50046">
    <property type="entry name" value="PHYTOCHROME_2"/>
    <property type="match status" value="1"/>
</dbReference>
<dbReference type="InterPro" id="IPR003661">
    <property type="entry name" value="HisK_dim/P_dom"/>
</dbReference>
<accession>A0ABV0JJ44</accession>
<dbReference type="InterPro" id="IPR003594">
    <property type="entry name" value="HATPase_dom"/>
</dbReference>
<dbReference type="EMBL" id="JAMPKK010000004">
    <property type="protein sequence ID" value="MEP0863456.1"/>
    <property type="molecule type" value="Genomic_DNA"/>
</dbReference>
<dbReference type="SMART" id="SM00448">
    <property type="entry name" value="REC"/>
    <property type="match status" value="1"/>
</dbReference>
<evidence type="ECO:0000256" key="4">
    <source>
        <dbReference type="ARBA" id="ARBA00022553"/>
    </source>
</evidence>
<keyword evidence="7" id="KW-0902">Two-component regulatory system</keyword>
<feature type="coiled-coil region" evidence="9">
    <location>
        <begin position="351"/>
        <end position="378"/>
    </location>
</feature>
<feature type="domain" description="Histidine kinase" evidence="11">
    <location>
        <begin position="559"/>
        <end position="788"/>
    </location>
</feature>
<evidence type="ECO:0000256" key="3">
    <source>
        <dbReference type="ARBA" id="ARBA00012438"/>
    </source>
</evidence>
<dbReference type="InterPro" id="IPR036890">
    <property type="entry name" value="HATPase_C_sf"/>
</dbReference>
<evidence type="ECO:0000256" key="5">
    <source>
        <dbReference type="ARBA" id="ARBA00022679"/>
    </source>
</evidence>
<keyword evidence="5" id="KW-0808">Transferase</keyword>
<dbReference type="SUPFAM" id="SSF55781">
    <property type="entry name" value="GAF domain-like"/>
    <property type="match status" value="2"/>
</dbReference>
<keyword evidence="9" id="KW-0175">Coiled coil</keyword>
<dbReference type="InterPro" id="IPR036097">
    <property type="entry name" value="HisK_dim/P_sf"/>
</dbReference>
<dbReference type="SMART" id="SM00065">
    <property type="entry name" value="GAF"/>
    <property type="match status" value="2"/>
</dbReference>
<dbReference type="InterPro" id="IPR004358">
    <property type="entry name" value="Sig_transdc_His_kin-like_C"/>
</dbReference>
<dbReference type="Pfam" id="PF01590">
    <property type="entry name" value="GAF"/>
    <property type="match status" value="2"/>
</dbReference>
<dbReference type="PANTHER" id="PTHR43547:SF2">
    <property type="entry name" value="HYBRID SIGNAL TRANSDUCTION HISTIDINE KINASE C"/>
    <property type="match status" value="1"/>
</dbReference>
<organism evidence="13 14">
    <name type="scientific">Funiculus sociatus GB2-A5</name>
    <dbReference type="NCBI Taxonomy" id="2933946"/>
    <lineage>
        <taxon>Bacteria</taxon>
        <taxon>Bacillati</taxon>
        <taxon>Cyanobacteriota</taxon>
        <taxon>Cyanophyceae</taxon>
        <taxon>Coleofasciculales</taxon>
        <taxon>Coleofasciculaceae</taxon>
        <taxon>Funiculus</taxon>
    </lineage>
</organism>
<gene>
    <name evidence="13" type="ORF">NDI37_03115</name>
</gene>
<dbReference type="PANTHER" id="PTHR43547">
    <property type="entry name" value="TWO-COMPONENT HISTIDINE KINASE"/>
    <property type="match status" value="1"/>
</dbReference>
<dbReference type="PRINTS" id="PR00344">
    <property type="entry name" value="BCTRLSENSOR"/>
</dbReference>
<dbReference type="Pfam" id="PF00512">
    <property type="entry name" value="HisKA"/>
    <property type="match status" value="1"/>
</dbReference>
<evidence type="ECO:0000256" key="9">
    <source>
        <dbReference type="SAM" id="Coils"/>
    </source>
</evidence>
<dbReference type="EC" id="2.7.13.3" evidence="3"/>
<evidence type="ECO:0000256" key="2">
    <source>
        <dbReference type="ARBA" id="ARBA00006402"/>
    </source>
</evidence>
<evidence type="ECO:0000256" key="8">
    <source>
        <dbReference type="PROSITE-ProRule" id="PRU00169"/>
    </source>
</evidence>
<dbReference type="InterPro" id="IPR003018">
    <property type="entry name" value="GAF"/>
</dbReference>
<evidence type="ECO:0000259" key="11">
    <source>
        <dbReference type="PROSITE" id="PS50109"/>
    </source>
</evidence>
<evidence type="ECO:0000313" key="14">
    <source>
        <dbReference type="Proteomes" id="UP001442494"/>
    </source>
</evidence>
<dbReference type="SUPFAM" id="SSF47384">
    <property type="entry name" value="Homodimeric domain of signal transducing histidine kinase"/>
    <property type="match status" value="1"/>
</dbReference>
<keyword evidence="14" id="KW-1185">Reference proteome</keyword>
<name>A0ABV0JJ44_9CYAN</name>
<feature type="domain" description="Response regulatory" evidence="12">
    <location>
        <begin position="26"/>
        <end position="142"/>
    </location>
</feature>
<comment type="catalytic activity">
    <reaction evidence="1">
        <text>ATP + protein L-histidine = ADP + protein N-phospho-L-histidine.</text>
        <dbReference type="EC" id="2.7.13.3"/>
    </reaction>
</comment>
<dbReference type="SUPFAM" id="SSF52172">
    <property type="entry name" value="CheY-like"/>
    <property type="match status" value="1"/>
</dbReference>
<protein>
    <recommendedName>
        <fullName evidence="3">histidine kinase</fullName>
        <ecNumber evidence="3">2.7.13.3</ecNumber>
    </recommendedName>
</protein>
<dbReference type="InterPro" id="IPR016132">
    <property type="entry name" value="Phyto_chromo_attachment"/>
</dbReference>
<keyword evidence="4 8" id="KW-0597">Phosphoprotein</keyword>
<dbReference type="Proteomes" id="UP001442494">
    <property type="component" value="Unassembled WGS sequence"/>
</dbReference>
<dbReference type="RefSeq" id="WP_206755790.1">
    <property type="nucleotide sequence ID" value="NZ_JAMPKK010000004.1"/>
</dbReference>
<feature type="modified residue" description="4-aspartylphosphate" evidence="8">
    <location>
        <position position="75"/>
    </location>
</feature>
<dbReference type="PROSITE" id="PS50110">
    <property type="entry name" value="RESPONSE_REGULATORY"/>
    <property type="match status" value="1"/>
</dbReference>
<dbReference type="SUPFAM" id="SSF55874">
    <property type="entry name" value="ATPase domain of HSP90 chaperone/DNA topoisomerase II/histidine kinase"/>
    <property type="match status" value="1"/>
</dbReference>
<dbReference type="PROSITE" id="PS50109">
    <property type="entry name" value="HIS_KIN"/>
    <property type="match status" value="1"/>
</dbReference>
<dbReference type="InterPro" id="IPR005467">
    <property type="entry name" value="His_kinase_dom"/>
</dbReference>
<dbReference type="SMART" id="SM00387">
    <property type="entry name" value="HATPase_c"/>
    <property type="match status" value="1"/>
</dbReference>
<keyword evidence="6" id="KW-0418">Kinase</keyword>
<evidence type="ECO:0000259" key="12">
    <source>
        <dbReference type="PROSITE" id="PS50110"/>
    </source>
</evidence>
<sequence length="788" mass="89310">MSAQSGMNINSSSTLNTAATGKQPYLVLIVEDDRLTRLQLRAMMEKEGYRVAEAKDGDQGLAEYIRLRPDIVLLDALMPTIDGFNCCTLLRKLPQGDRIPVLIITALEDSDSVDRAFAAGATDYITKPIHWAVLRQRVRRLLDASRATAELQQQNDRLRLMGNITQQIRQSLDLKEILQTTVAQVREFLQTDRVVIYRFLSDWSGSIEVESVDERYRPILGSKITDPCFNEKYINLYKQGRIKATTDVNNAGLSRCHLDLLTSFQVRANLVVPILQIEAIEDDLYNAANAQRKSIKYEQGSELHSSSPTPNSSKLWGLLVAHHCSSTRQWNELEIDCLSSLANQAAIAIQQSELYQQVQRLNSNLERQVQERTAQLQQALKFEAMLKRITDKVRDSLDESQILQTAVQELAIGLEVGYCGTALYNLEEATSTICQEYRTSLPSHHNYAVQMAAFTEIYSNLLQGQYLQFCQLDSKLTNPIPSHVAALACPIFDNQGVLGNLWLLHHQEYLFNELEIRLVQQVANQCAIAIRQARLYQATLVQVKELEKVNQLKDDFLSTVSHELRTPISNMKMAIEMLEDIIIQTNNSFGNPTPENPDNSQSLIYFEMLNDECEREINLINDLLQLQQVNAGLYPLERTDIELQHWIPYIIEPFEQRTKNQQQIFQVEISKELPILYSDSFSLERIITELVNNACKYTPPGEKITVAVREVAGMIQISVSNSGVEIPESELPRVFDQFYRIPSNDRWKHGGTGLGLALVQKLITYLGGSIQVESKLGNTCFLVELPIT</sequence>
<evidence type="ECO:0000256" key="1">
    <source>
        <dbReference type="ARBA" id="ARBA00000085"/>
    </source>
</evidence>
<dbReference type="InterPro" id="IPR011006">
    <property type="entry name" value="CheY-like_superfamily"/>
</dbReference>
<dbReference type="Gene3D" id="3.30.450.40">
    <property type="match status" value="2"/>
</dbReference>
<comment type="caution">
    <text evidence="13">The sequence shown here is derived from an EMBL/GenBank/DDBJ whole genome shotgun (WGS) entry which is preliminary data.</text>
</comment>
<dbReference type="Gene3D" id="3.40.50.2300">
    <property type="match status" value="1"/>
</dbReference>
<comment type="similarity">
    <text evidence="2">In the N-terminal section; belongs to the phytochrome family.</text>
</comment>
<proteinExistence type="inferred from homology"/>
<reference evidence="13 14" key="1">
    <citation type="submission" date="2022-04" db="EMBL/GenBank/DDBJ databases">
        <title>Positive selection, recombination, and allopatry shape intraspecific diversity of widespread and dominant cyanobacteria.</title>
        <authorList>
            <person name="Wei J."/>
            <person name="Shu W."/>
            <person name="Hu C."/>
        </authorList>
    </citation>
    <scope>NUCLEOTIDE SEQUENCE [LARGE SCALE GENOMIC DNA]</scope>
    <source>
        <strain evidence="13 14">GB2-A5</strain>
    </source>
</reference>
<dbReference type="Pfam" id="PF00072">
    <property type="entry name" value="Response_reg"/>
    <property type="match status" value="1"/>
</dbReference>
<evidence type="ECO:0000313" key="13">
    <source>
        <dbReference type="EMBL" id="MEP0863456.1"/>
    </source>
</evidence>
<feature type="domain" description="Phytochrome chromophore attachment site" evidence="10">
    <location>
        <begin position="173"/>
        <end position="344"/>
    </location>
</feature>
<dbReference type="InterPro" id="IPR029016">
    <property type="entry name" value="GAF-like_dom_sf"/>
</dbReference>
<dbReference type="SMART" id="SM00388">
    <property type="entry name" value="HisKA"/>
    <property type="match status" value="1"/>
</dbReference>